<keyword evidence="3 4" id="KW-0961">Cell wall biogenesis/degradation</keyword>
<comment type="similarity">
    <text evidence="4 5">Belongs to the RlpA family.</text>
</comment>
<dbReference type="Pfam" id="PF03330">
    <property type="entry name" value="DPBB_1"/>
    <property type="match status" value="1"/>
</dbReference>
<comment type="function">
    <text evidence="4">Lytic transglycosylase with a strong preference for naked glycan strands that lack stem peptides.</text>
</comment>
<dbReference type="Proteomes" id="UP000229329">
    <property type="component" value="Unassembled WGS sequence"/>
</dbReference>
<dbReference type="GO" id="GO:0008932">
    <property type="term" value="F:lytic endotransglycosylase activity"/>
    <property type="evidence" value="ECO:0007669"/>
    <property type="project" value="UniProtKB-UniRule"/>
</dbReference>
<proteinExistence type="inferred from homology"/>
<protein>
    <recommendedName>
        <fullName evidence="4">Endolytic peptidoglycan transglycosylase RlpA</fullName>
        <ecNumber evidence="4">4.2.2.-</ecNumber>
    </recommendedName>
</protein>
<dbReference type="Pfam" id="PF05036">
    <property type="entry name" value="SPOR"/>
    <property type="match status" value="1"/>
</dbReference>
<evidence type="ECO:0000259" key="6">
    <source>
        <dbReference type="PROSITE" id="PS51724"/>
    </source>
</evidence>
<keyword evidence="1 4" id="KW-0732">Signal</keyword>
<dbReference type="EMBL" id="PHHA01000018">
    <property type="protein sequence ID" value="PJG85134.1"/>
    <property type="molecule type" value="Genomic_DNA"/>
</dbReference>
<dbReference type="InterPro" id="IPR012997">
    <property type="entry name" value="RplA"/>
</dbReference>
<accession>A0A2M8S1Y7</accession>
<dbReference type="InterPro" id="IPR036680">
    <property type="entry name" value="SPOR-like_sf"/>
</dbReference>
<evidence type="ECO:0000256" key="2">
    <source>
        <dbReference type="ARBA" id="ARBA00023239"/>
    </source>
</evidence>
<feature type="signal peptide" evidence="4">
    <location>
        <begin position="1"/>
        <end position="28"/>
    </location>
</feature>
<dbReference type="InterPro" id="IPR009009">
    <property type="entry name" value="RlpA-like_DPBB"/>
</dbReference>
<evidence type="ECO:0000256" key="4">
    <source>
        <dbReference type="HAMAP-Rule" id="MF_02071"/>
    </source>
</evidence>
<dbReference type="CDD" id="cd22268">
    <property type="entry name" value="DPBB_RlpA-like"/>
    <property type="match status" value="1"/>
</dbReference>
<dbReference type="GO" id="GO:0009279">
    <property type="term" value="C:cell outer membrane"/>
    <property type="evidence" value="ECO:0007669"/>
    <property type="project" value="TreeGrafter"/>
</dbReference>
<dbReference type="AlphaFoldDB" id="A0A2M8S1Y7"/>
<dbReference type="GO" id="GO:0071555">
    <property type="term" value="P:cell wall organization"/>
    <property type="evidence" value="ECO:0007669"/>
    <property type="project" value="UniProtKB-KW"/>
</dbReference>
<dbReference type="Gene3D" id="2.40.40.10">
    <property type="entry name" value="RlpA-like domain"/>
    <property type="match status" value="1"/>
</dbReference>
<keyword evidence="8" id="KW-1185">Reference proteome</keyword>
<dbReference type="GO" id="GO:0042834">
    <property type="term" value="F:peptidoglycan binding"/>
    <property type="evidence" value="ECO:0007669"/>
    <property type="project" value="InterPro"/>
</dbReference>
<evidence type="ECO:0000313" key="8">
    <source>
        <dbReference type="Proteomes" id="UP000229329"/>
    </source>
</evidence>
<dbReference type="PROSITE" id="PS51724">
    <property type="entry name" value="SPOR"/>
    <property type="match status" value="1"/>
</dbReference>
<evidence type="ECO:0000256" key="1">
    <source>
        <dbReference type="ARBA" id="ARBA00022729"/>
    </source>
</evidence>
<dbReference type="EC" id="4.2.2.-" evidence="4"/>
<gene>
    <name evidence="4" type="primary">rlpA</name>
    <name evidence="7" type="ORF">CVP05_07710</name>
</gene>
<comment type="caution">
    <text evidence="7">The sequence shown here is derived from an EMBL/GenBank/DDBJ whole genome shotgun (WGS) entry which is preliminary data.</text>
</comment>
<evidence type="ECO:0000256" key="3">
    <source>
        <dbReference type="ARBA" id="ARBA00023316"/>
    </source>
</evidence>
<dbReference type="GO" id="GO:0000270">
    <property type="term" value="P:peptidoglycan metabolic process"/>
    <property type="evidence" value="ECO:0007669"/>
    <property type="project" value="UniProtKB-UniRule"/>
</dbReference>
<feature type="chain" id="PRO_5015016344" description="Endolytic peptidoglycan transglycosylase RlpA" evidence="4">
    <location>
        <begin position="29"/>
        <end position="303"/>
    </location>
</feature>
<feature type="domain" description="SPOR" evidence="6">
    <location>
        <begin position="225"/>
        <end position="300"/>
    </location>
</feature>
<dbReference type="InterPro" id="IPR007730">
    <property type="entry name" value="SPOR-like_dom"/>
</dbReference>
<dbReference type="PANTHER" id="PTHR34183">
    <property type="entry name" value="ENDOLYTIC PEPTIDOGLYCAN TRANSGLYCOSYLASE RLPA"/>
    <property type="match status" value="1"/>
</dbReference>
<keyword evidence="2 4" id="KW-0456">Lyase</keyword>
<dbReference type="InterPro" id="IPR036908">
    <property type="entry name" value="RlpA-like_sf"/>
</dbReference>
<dbReference type="InterPro" id="IPR034718">
    <property type="entry name" value="RlpA"/>
</dbReference>
<reference evidence="7 8" key="1">
    <citation type="submission" date="2017-11" db="EMBL/GenBank/DDBJ databases">
        <title>Reclassification of Bisgaard taxon 7 as Conservatibacter flavescens gen. nov., sp. nov.</title>
        <authorList>
            <person name="Christensen H."/>
        </authorList>
    </citation>
    <scope>NUCLEOTIDE SEQUENCE [LARGE SCALE GENOMIC DNA]</scope>
    <source>
        <strain evidence="7 8">7_4</strain>
    </source>
</reference>
<dbReference type="HAMAP" id="MF_02071">
    <property type="entry name" value="RlpA"/>
    <property type="match status" value="1"/>
</dbReference>
<dbReference type="OrthoDB" id="9779128at2"/>
<dbReference type="SUPFAM" id="SSF50685">
    <property type="entry name" value="Barwin-like endoglucanases"/>
    <property type="match status" value="1"/>
</dbReference>
<keyword evidence="7" id="KW-0449">Lipoprotein</keyword>
<dbReference type="SUPFAM" id="SSF110997">
    <property type="entry name" value="Sporulation related repeat"/>
    <property type="match status" value="1"/>
</dbReference>
<organism evidence="7 8">
    <name type="scientific">Conservatibacter flavescens</name>
    <dbReference type="NCBI Taxonomy" id="28161"/>
    <lineage>
        <taxon>Bacteria</taxon>
        <taxon>Pseudomonadati</taxon>
        <taxon>Pseudomonadota</taxon>
        <taxon>Gammaproteobacteria</taxon>
        <taxon>Pasteurellales</taxon>
        <taxon>Pasteurellaceae</taxon>
        <taxon>Conservatibacter</taxon>
    </lineage>
</organism>
<dbReference type="Gene3D" id="3.30.70.1070">
    <property type="entry name" value="Sporulation related repeat"/>
    <property type="match status" value="1"/>
</dbReference>
<evidence type="ECO:0000256" key="5">
    <source>
        <dbReference type="RuleBase" id="RU003495"/>
    </source>
</evidence>
<evidence type="ECO:0000313" key="7">
    <source>
        <dbReference type="EMBL" id="PJG85134.1"/>
    </source>
</evidence>
<name>A0A2M8S1Y7_9PAST</name>
<dbReference type="PANTHER" id="PTHR34183:SF1">
    <property type="entry name" value="ENDOLYTIC PEPTIDOGLYCAN TRANSGLYCOSYLASE RLPA"/>
    <property type="match status" value="1"/>
</dbReference>
<dbReference type="NCBIfam" id="TIGR00413">
    <property type="entry name" value="rlpA"/>
    <property type="match status" value="1"/>
</dbReference>
<sequence length="303" mass="33860" precursor="true">METNMNYKKILTVLFGVFVCFSSFYAQAETKKLYGIEGAKLNKATSKAKVYTYKVNGVAYTTKSHEKSKNYMKEGIASYYHTKFNGRKTANGEIYNPAKFTAAHKTLPINSYALVTNLRNNRKVIVRINDRGPFSNKRLIDLSKAAAAELGMVKAGLAKVRIEALHVDKAGRVSGAGVKTLAKTAKNTSKLVLTDTQPTKVATTPAQQVQANVKNTKVMTAEKNAQENGPYSVRMKNVKSRTEAEELVDKLAMRNVKTEILNNGKNYEVLFHAINSQADVNQLKQKMHQIDKKQSIQIYTYNY</sequence>